<comment type="caution">
    <text evidence="2">The sequence shown here is derived from an EMBL/GenBank/DDBJ whole genome shotgun (WGS) entry which is preliminary data.</text>
</comment>
<dbReference type="SUPFAM" id="SSF55594">
    <property type="entry name" value="HPr-like"/>
    <property type="match status" value="1"/>
</dbReference>
<dbReference type="EMBL" id="ABCB02000019">
    <property type="protein sequence ID" value="EDO61017.1"/>
    <property type="molecule type" value="Genomic_DNA"/>
</dbReference>
<sequence length="81" mass="9316">MEGLQTMYTETISLSSIDAVKKFVCIANEYDFTINLLSDKYKIDAKSIMSVFSLDLSKPITVEIEEECPEKLKKEIQEFKL</sequence>
<dbReference type="Proteomes" id="UP000003490">
    <property type="component" value="Unassembled WGS sequence"/>
</dbReference>
<name>A7VVL7_9FIRM</name>
<dbReference type="eggNOG" id="COG1925">
    <property type="taxonomic scope" value="Bacteria"/>
</dbReference>
<dbReference type="HOGENOM" id="CLU_136230_4_3_9"/>
<accession>A7VVL7</accession>
<proteinExistence type="predicted"/>
<evidence type="ECO:0000313" key="2">
    <source>
        <dbReference type="EMBL" id="EDO61017.1"/>
    </source>
</evidence>
<organism evidence="2 3">
    <name type="scientific">[Clostridium] leptum DSM 753</name>
    <dbReference type="NCBI Taxonomy" id="428125"/>
    <lineage>
        <taxon>Bacteria</taxon>
        <taxon>Bacillati</taxon>
        <taxon>Bacillota</taxon>
        <taxon>Clostridia</taxon>
        <taxon>Eubacteriales</taxon>
        <taxon>Oscillospiraceae</taxon>
        <taxon>Oscillospiraceae incertae sedis</taxon>
    </lineage>
</organism>
<dbReference type="Pfam" id="PF00381">
    <property type="entry name" value="PTS-HPr"/>
    <property type="match status" value="1"/>
</dbReference>
<gene>
    <name evidence="2" type="ORF">CLOLEP_02629</name>
</gene>
<dbReference type="Gene3D" id="3.30.1340.10">
    <property type="entry name" value="HPr-like"/>
    <property type="match status" value="1"/>
</dbReference>
<reference evidence="2 3" key="1">
    <citation type="submission" date="2007-08" db="EMBL/GenBank/DDBJ databases">
        <title>Draft genome sequence of Clostridium leptum (DSM 753).</title>
        <authorList>
            <person name="Sudarsanam P."/>
            <person name="Ley R."/>
            <person name="Guruge J."/>
            <person name="Turnbaugh P.J."/>
            <person name="Mahowald M."/>
            <person name="Liep D."/>
            <person name="Gordon J."/>
        </authorList>
    </citation>
    <scope>NUCLEOTIDE SEQUENCE [LARGE SCALE GENOMIC DNA]</scope>
    <source>
        <strain evidence="2 3">DSM 753</strain>
    </source>
</reference>
<dbReference type="InterPro" id="IPR000032">
    <property type="entry name" value="HPr-like"/>
</dbReference>
<dbReference type="AlphaFoldDB" id="A7VVL7"/>
<feature type="domain" description="HPr" evidence="1">
    <location>
        <begin position="20"/>
        <end position="68"/>
    </location>
</feature>
<dbReference type="InterPro" id="IPR035895">
    <property type="entry name" value="HPr-like_sf"/>
</dbReference>
<evidence type="ECO:0000259" key="1">
    <source>
        <dbReference type="Pfam" id="PF00381"/>
    </source>
</evidence>
<protein>
    <recommendedName>
        <fullName evidence="1">HPr domain-containing protein</fullName>
    </recommendedName>
</protein>
<reference evidence="2 3" key="2">
    <citation type="submission" date="2007-08" db="EMBL/GenBank/DDBJ databases">
        <authorList>
            <person name="Fulton L."/>
            <person name="Clifton S."/>
            <person name="Fulton B."/>
            <person name="Xu J."/>
            <person name="Minx P."/>
            <person name="Pepin K.H."/>
            <person name="Johnson M."/>
            <person name="Thiruvilangam P."/>
            <person name="Bhonagiri V."/>
            <person name="Nash W.E."/>
            <person name="Wang C."/>
            <person name="Mardis E.R."/>
            <person name="Wilson R.K."/>
        </authorList>
    </citation>
    <scope>NUCLEOTIDE SEQUENCE [LARGE SCALE GENOMIC DNA]</scope>
    <source>
        <strain evidence="2 3">DSM 753</strain>
    </source>
</reference>
<evidence type="ECO:0000313" key="3">
    <source>
        <dbReference type="Proteomes" id="UP000003490"/>
    </source>
</evidence>